<evidence type="ECO:0000313" key="6">
    <source>
        <dbReference type="Proteomes" id="UP000708208"/>
    </source>
</evidence>
<evidence type="ECO:0000259" key="4">
    <source>
        <dbReference type="Pfam" id="PF21362"/>
    </source>
</evidence>
<dbReference type="GO" id="GO:0061630">
    <property type="term" value="F:ubiquitin protein ligase activity"/>
    <property type="evidence" value="ECO:0007669"/>
    <property type="project" value="TreeGrafter"/>
</dbReference>
<dbReference type="GO" id="GO:0005737">
    <property type="term" value="C:cytoplasm"/>
    <property type="evidence" value="ECO:0007669"/>
    <property type="project" value="TreeGrafter"/>
</dbReference>
<keyword evidence="3" id="KW-0862">Zinc</keyword>
<dbReference type="PANTHER" id="PTHR45877">
    <property type="entry name" value="E3 UBIQUITIN-PROTEIN LIGASE SIAH2"/>
    <property type="match status" value="1"/>
</dbReference>
<name>A0A8J2LLZ4_9HEXA</name>
<dbReference type="OrthoDB" id="941555at2759"/>
<keyword evidence="6" id="KW-1185">Reference proteome</keyword>
<dbReference type="PANTHER" id="PTHR45877:SF2">
    <property type="entry name" value="E3 UBIQUITIN-PROTEIN LIGASE SINA-RELATED"/>
    <property type="match status" value="1"/>
</dbReference>
<gene>
    <name evidence="5" type="ORF">AFUS01_LOCUS47346</name>
</gene>
<dbReference type="GO" id="GO:0008270">
    <property type="term" value="F:zinc ion binding"/>
    <property type="evidence" value="ECO:0007669"/>
    <property type="project" value="UniProtKB-KW"/>
</dbReference>
<evidence type="ECO:0000256" key="3">
    <source>
        <dbReference type="ARBA" id="ARBA00022833"/>
    </source>
</evidence>
<dbReference type="InterPro" id="IPR004162">
    <property type="entry name" value="SINA-like_animal"/>
</dbReference>
<dbReference type="AlphaFoldDB" id="A0A8J2LLZ4"/>
<dbReference type="GO" id="GO:0043161">
    <property type="term" value="P:proteasome-mediated ubiquitin-dependent protein catabolic process"/>
    <property type="evidence" value="ECO:0007669"/>
    <property type="project" value="TreeGrafter"/>
</dbReference>
<dbReference type="EMBL" id="CAJVCH010571727">
    <property type="protein sequence ID" value="CAG7838368.1"/>
    <property type="molecule type" value="Genomic_DNA"/>
</dbReference>
<dbReference type="InterPro" id="IPR049548">
    <property type="entry name" value="Sina-like_RING"/>
</dbReference>
<feature type="domain" description="E3 ubiquitin-protein ligase Sina-like RING finger" evidence="4">
    <location>
        <begin position="15"/>
        <end position="49"/>
    </location>
</feature>
<evidence type="ECO:0000313" key="5">
    <source>
        <dbReference type="EMBL" id="CAG7838368.1"/>
    </source>
</evidence>
<sequence>MEVGPTKDVQRILECPVCTSVPLAPIFNCSKGHIICGKCRPLTRKCGLCESNFTDSRNYVLEKIVEASSIACEFRDEGCDLILRGNEFQQHIETCEFGHIRCIYGNLKNCNDSLLKMGDYLKHLQGVHNLKELPNRDGKFFHVYCLADLKKPVSIARTMSCINSDKVWCGTHVKFDRNDFFTRTLFRKDVFHFSLCIIGSEMDAAKYNVRMFFKRPDDDEKSSFFDITVPVITIKKAGKEILESMHCMLTKTMLKNSCQVKRLLEGGEKLIWQVNYNILRSKPTG</sequence>
<dbReference type="Pfam" id="PF21362">
    <property type="entry name" value="Sina_RING"/>
    <property type="match status" value="1"/>
</dbReference>
<organism evidence="5 6">
    <name type="scientific">Allacma fusca</name>
    <dbReference type="NCBI Taxonomy" id="39272"/>
    <lineage>
        <taxon>Eukaryota</taxon>
        <taxon>Metazoa</taxon>
        <taxon>Ecdysozoa</taxon>
        <taxon>Arthropoda</taxon>
        <taxon>Hexapoda</taxon>
        <taxon>Collembola</taxon>
        <taxon>Symphypleona</taxon>
        <taxon>Sminthuridae</taxon>
        <taxon>Allacma</taxon>
    </lineage>
</organism>
<proteinExistence type="predicted"/>
<evidence type="ECO:0000256" key="1">
    <source>
        <dbReference type="ARBA" id="ARBA00022723"/>
    </source>
</evidence>
<accession>A0A8J2LLZ4</accession>
<dbReference type="Proteomes" id="UP000708208">
    <property type="component" value="Unassembled WGS sequence"/>
</dbReference>
<evidence type="ECO:0000256" key="2">
    <source>
        <dbReference type="ARBA" id="ARBA00022771"/>
    </source>
</evidence>
<keyword evidence="1" id="KW-0479">Metal-binding</keyword>
<reference evidence="5" key="1">
    <citation type="submission" date="2021-06" db="EMBL/GenBank/DDBJ databases">
        <authorList>
            <person name="Hodson N. C."/>
            <person name="Mongue J. A."/>
            <person name="Jaron S. K."/>
        </authorList>
    </citation>
    <scope>NUCLEOTIDE SEQUENCE</scope>
</reference>
<keyword evidence="2" id="KW-0863">Zinc-finger</keyword>
<protein>
    <recommendedName>
        <fullName evidence="4">E3 ubiquitin-protein ligase Sina-like RING finger domain-containing protein</fullName>
    </recommendedName>
</protein>
<dbReference type="GO" id="GO:0031624">
    <property type="term" value="F:ubiquitin conjugating enzyme binding"/>
    <property type="evidence" value="ECO:0007669"/>
    <property type="project" value="TreeGrafter"/>
</dbReference>
<comment type="caution">
    <text evidence="5">The sequence shown here is derived from an EMBL/GenBank/DDBJ whole genome shotgun (WGS) entry which is preliminary data.</text>
</comment>